<name>A0ACC0C0S8_CATRO</name>
<dbReference type="Proteomes" id="UP001060085">
    <property type="component" value="Linkage Group LG02"/>
</dbReference>
<reference evidence="2" key="1">
    <citation type="journal article" date="2023" name="Nat. Plants">
        <title>Single-cell RNA sequencing provides a high-resolution roadmap for understanding the multicellular compartmentation of specialized metabolism.</title>
        <authorList>
            <person name="Sun S."/>
            <person name="Shen X."/>
            <person name="Li Y."/>
            <person name="Li Y."/>
            <person name="Wang S."/>
            <person name="Li R."/>
            <person name="Zhang H."/>
            <person name="Shen G."/>
            <person name="Guo B."/>
            <person name="Wei J."/>
            <person name="Xu J."/>
            <person name="St-Pierre B."/>
            <person name="Chen S."/>
            <person name="Sun C."/>
        </authorList>
    </citation>
    <scope>NUCLEOTIDE SEQUENCE [LARGE SCALE GENOMIC DNA]</scope>
</reference>
<accession>A0ACC0C0S8</accession>
<sequence>MIACLGFSLTHPRIQNSDSLPRGVQFPTIALITLHVLLDMVARELDRDDIGDATKVSRASNMIKRYHQTRFLFTFYFEQPSRSNLQSYDDTNLPNCRPIWNDDESIGRVKEVSDTYHSTVARPITNVPSGQSEYEYKGNTAVEPSCAISITHRLNAFAMM</sequence>
<dbReference type="EMBL" id="CM044702">
    <property type="protein sequence ID" value="KAI5678578.1"/>
    <property type="molecule type" value="Genomic_DNA"/>
</dbReference>
<keyword evidence="2" id="KW-1185">Reference proteome</keyword>
<evidence type="ECO:0000313" key="2">
    <source>
        <dbReference type="Proteomes" id="UP001060085"/>
    </source>
</evidence>
<protein>
    <submittedName>
        <fullName evidence="1">Uncharacterized protein</fullName>
    </submittedName>
</protein>
<comment type="caution">
    <text evidence="1">The sequence shown here is derived from an EMBL/GenBank/DDBJ whole genome shotgun (WGS) entry which is preliminary data.</text>
</comment>
<organism evidence="1 2">
    <name type="scientific">Catharanthus roseus</name>
    <name type="common">Madagascar periwinkle</name>
    <name type="synonym">Vinca rosea</name>
    <dbReference type="NCBI Taxonomy" id="4058"/>
    <lineage>
        <taxon>Eukaryota</taxon>
        <taxon>Viridiplantae</taxon>
        <taxon>Streptophyta</taxon>
        <taxon>Embryophyta</taxon>
        <taxon>Tracheophyta</taxon>
        <taxon>Spermatophyta</taxon>
        <taxon>Magnoliopsida</taxon>
        <taxon>eudicotyledons</taxon>
        <taxon>Gunneridae</taxon>
        <taxon>Pentapetalae</taxon>
        <taxon>asterids</taxon>
        <taxon>lamiids</taxon>
        <taxon>Gentianales</taxon>
        <taxon>Apocynaceae</taxon>
        <taxon>Rauvolfioideae</taxon>
        <taxon>Vinceae</taxon>
        <taxon>Catharanthinae</taxon>
        <taxon>Catharanthus</taxon>
    </lineage>
</organism>
<gene>
    <name evidence="1" type="ORF">M9H77_09528</name>
</gene>
<evidence type="ECO:0000313" key="1">
    <source>
        <dbReference type="EMBL" id="KAI5678578.1"/>
    </source>
</evidence>
<proteinExistence type="predicted"/>